<keyword evidence="1" id="KW-0472">Membrane</keyword>
<organism evidence="2">
    <name type="scientific">marine metagenome</name>
    <dbReference type="NCBI Taxonomy" id="408172"/>
    <lineage>
        <taxon>unclassified sequences</taxon>
        <taxon>metagenomes</taxon>
        <taxon>ecological metagenomes</taxon>
    </lineage>
</organism>
<dbReference type="AlphaFoldDB" id="A0A382UYF3"/>
<keyword evidence="1" id="KW-0812">Transmembrane</keyword>
<sequence length="62" mass="7158">MKQNNNYFSNGNKQLLKEGLAVIGFMLFLAVVGFGLAWYKGHTIWQPNIEESRLIKTSEPWE</sequence>
<proteinExistence type="predicted"/>
<evidence type="ECO:0000256" key="1">
    <source>
        <dbReference type="SAM" id="Phobius"/>
    </source>
</evidence>
<dbReference type="EMBL" id="UINC01147397">
    <property type="protein sequence ID" value="SVD38701.1"/>
    <property type="molecule type" value="Genomic_DNA"/>
</dbReference>
<evidence type="ECO:0000313" key="2">
    <source>
        <dbReference type="EMBL" id="SVD38701.1"/>
    </source>
</evidence>
<reference evidence="2" key="1">
    <citation type="submission" date="2018-05" db="EMBL/GenBank/DDBJ databases">
        <authorList>
            <person name="Lanie J.A."/>
            <person name="Ng W.-L."/>
            <person name="Kazmierczak K.M."/>
            <person name="Andrzejewski T.M."/>
            <person name="Davidsen T.M."/>
            <person name="Wayne K.J."/>
            <person name="Tettelin H."/>
            <person name="Glass J.I."/>
            <person name="Rusch D."/>
            <person name="Podicherti R."/>
            <person name="Tsui H.-C.T."/>
            <person name="Winkler M.E."/>
        </authorList>
    </citation>
    <scope>NUCLEOTIDE SEQUENCE</scope>
</reference>
<name>A0A382UYF3_9ZZZZ</name>
<protein>
    <submittedName>
        <fullName evidence="2">Uncharacterized protein</fullName>
    </submittedName>
</protein>
<feature type="transmembrane region" description="Helical" evidence="1">
    <location>
        <begin position="20"/>
        <end position="39"/>
    </location>
</feature>
<keyword evidence="1" id="KW-1133">Transmembrane helix</keyword>
<accession>A0A382UYF3</accession>
<gene>
    <name evidence="2" type="ORF">METZ01_LOCUS391555</name>
</gene>